<reference evidence="5 6" key="1">
    <citation type="journal article" date="2019" name="Emerg. Microbes Infect.">
        <title>Comprehensive subspecies identification of 175 nontuberculous mycobacteria species based on 7547 genomic profiles.</title>
        <authorList>
            <person name="Matsumoto Y."/>
            <person name="Kinjo T."/>
            <person name="Motooka D."/>
            <person name="Nabeya D."/>
            <person name="Jung N."/>
            <person name="Uechi K."/>
            <person name="Horii T."/>
            <person name="Iida T."/>
            <person name="Fujita J."/>
            <person name="Nakamura S."/>
        </authorList>
    </citation>
    <scope>NUCLEOTIDE SEQUENCE [LARGE SCALE GENOMIC DNA]</scope>
    <source>
        <strain evidence="5 6">JCM 12404</strain>
    </source>
</reference>
<comment type="similarity">
    <text evidence="1">Belongs to the NAD(P)-dependent epimerase/dehydratase family.</text>
</comment>
<dbReference type="GO" id="GO:0016491">
    <property type="term" value="F:oxidoreductase activity"/>
    <property type="evidence" value="ECO:0007669"/>
    <property type="project" value="UniProtKB-KW"/>
</dbReference>
<dbReference type="AlphaFoldDB" id="A0A7I7KXG1"/>
<dbReference type="CDD" id="cd08946">
    <property type="entry name" value="SDR_e"/>
    <property type="match status" value="1"/>
</dbReference>
<keyword evidence="3" id="KW-0520">NAD</keyword>
<sequence length="355" mass="38422">MNSPMTDTVLVTGAFGLVGSETVRQLQAGGRRVIATDLDLPANRKAAAGLLPPDAVRWADLTDPGAVTELLQKVAPTVIIHLAAIIPPACYARPALARRVNVDATGYLLEAAATLPQPPRFVQASSVATYGARNPHHVSGVLTADTPLRPSDNYGAHKVEAEKLVRGSALDWVILRLGGVLTAEPRFDLDLDTIYFEASLPVDGRIQTVDVRDVARAFIAATTAPVVGETLLIGGDDSHRLVQGDLAPSMAAAMGLVGGIPAGRKGNPDSDTDWFGTDWMDTKRSVEALDFQRISWSQMLAETANRMGWRRYPARLGAPLAHALLKRRSPYYRYPGRYADLWSVIGRKWEGFRPE</sequence>
<dbReference type="SUPFAM" id="SSF51735">
    <property type="entry name" value="NAD(P)-binding Rossmann-fold domains"/>
    <property type="match status" value="1"/>
</dbReference>
<proteinExistence type="inferred from homology"/>
<dbReference type="EMBL" id="AP022569">
    <property type="protein sequence ID" value="BBX46022.1"/>
    <property type="molecule type" value="Genomic_DNA"/>
</dbReference>
<dbReference type="Gene3D" id="3.40.50.720">
    <property type="entry name" value="NAD(P)-binding Rossmann-like Domain"/>
    <property type="match status" value="2"/>
</dbReference>
<evidence type="ECO:0000313" key="6">
    <source>
        <dbReference type="Proteomes" id="UP000465866"/>
    </source>
</evidence>
<evidence type="ECO:0000313" key="5">
    <source>
        <dbReference type="EMBL" id="BBX46022.1"/>
    </source>
</evidence>
<dbReference type="InterPro" id="IPR001509">
    <property type="entry name" value="Epimerase_deHydtase"/>
</dbReference>
<dbReference type="InterPro" id="IPR036291">
    <property type="entry name" value="NAD(P)-bd_dom_sf"/>
</dbReference>
<evidence type="ECO:0000256" key="2">
    <source>
        <dbReference type="ARBA" id="ARBA00023002"/>
    </source>
</evidence>
<keyword evidence="6" id="KW-1185">Reference proteome</keyword>
<dbReference type="Pfam" id="PF01370">
    <property type="entry name" value="Epimerase"/>
    <property type="match status" value="1"/>
</dbReference>
<organism evidence="5 6">
    <name type="scientific">Mycobacterium cookii</name>
    <dbReference type="NCBI Taxonomy" id="1775"/>
    <lineage>
        <taxon>Bacteria</taxon>
        <taxon>Bacillati</taxon>
        <taxon>Actinomycetota</taxon>
        <taxon>Actinomycetes</taxon>
        <taxon>Mycobacteriales</taxon>
        <taxon>Mycobacteriaceae</taxon>
        <taxon>Mycobacterium</taxon>
    </lineage>
</organism>
<feature type="domain" description="NAD-dependent epimerase/dehydratase" evidence="4">
    <location>
        <begin position="9"/>
        <end position="224"/>
    </location>
</feature>
<evidence type="ECO:0000256" key="3">
    <source>
        <dbReference type="ARBA" id="ARBA00023027"/>
    </source>
</evidence>
<name>A0A7I7KXG1_9MYCO</name>
<dbReference type="KEGG" id="mcoo:MCOO_20370"/>
<dbReference type="PANTHER" id="PTHR43103:SF5">
    <property type="entry name" value="4-EPIMERASE, PUTATIVE (AFU_ORTHOLOGUE AFUA_7G00360)-RELATED"/>
    <property type="match status" value="1"/>
</dbReference>
<protein>
    <submittedName>
        <fullName evidence="5">Oxidoreductase</fullName>
    </submittedName>
</protein>
<gene>
    <name evidence="5" type="ORF">MCOO_20370</name>
</gene>
<dbReference type="PANTHER" id="PTHR43103">
    <property type="entry name" value="NUCLEOSIDE-DIPHOSPHATE-SUGAR EPIMERASE"/>
    <property type="match status" value="1"/>
</dbReference>
<evidence type="ECO:0000256" key="1">
    <source>
        <dbReference type="ARBA" id="ARBA00007637"/>
    </source>
</evidence>
<keyword evidence="2" id="KW-0560">Oxidoreductase</keyword>
<accession>A0A7I7KXG1</accession>
<evidence type="ECO:0000259" key="4">
    <source>
        <dbReference type="Pfam" id="PF01370"/>
    </source>
</evidence>
<dbReference type="Proteomes" id="UP000465866">
    <property type="component" value="Chromosome"/>
</dbReference>